<accession>A0A653AEP3</accession>
<keyword evidence="1" id="KW-0472">Membrane</keyword>
<protein>
    <submittedName>
        <fullName evidence="2">Uncharacterized protein</fullName>
    </submittedName>
</protein>
<proteinExistence type="predicted"/>
<evidence type="ECO:0000313" key="2">
    <source>
        <dbReference type="EMBL" id="VBB46355.1"/>
    </source>
</evidence>
<sequence>MTDAINNHKIMRNRTYFLTTISIIISLLGCSISMMPIKDYADIAVGDSIYNLMSIPRVYGDPKTWSKYVNSNGNCVFAEPVWRNCEIHWAVDNHGTIIGYKLVGSECK</sequence>
<reference evidence="2" key="1">
    <citation type="submission" date="2018-07" db="EMBL/GenBank/DDBJ databases">
        <authorList>
            <consortium name="Genoscope - CEA"/>
            <person name="William W."/>
        </authorList>
    </citation>
    <scope>NUCLEOTIDE SEQUENCE</scope>
    <source>
        <strain evidence="2">IK1</strain>
    </source>
</reference>
<organism evidence="2">
    <name type="scientific">Uncultured Desulfatiglans sp</name>
    <dbReference type="NCBI Taxonomy" id="1748965"/>
    <lineage>
        <taxon>Bacteria</taxon>
        <taxon>Pseudomonadati</taxon>
        <taxon>Thermodesulfobacteriota</taxon>
        <taxon>Desulfobacteria</taxon>
        <taxon>Desulfatiglandales</taxon>
        <taxon>Desulfatiglandaceae</taxon>
        <taxon>Desulfatiglans</taxon>
        <taxon>environmental samples</taxon>
    </lineage>
</organism>
<keyword evidence="1" id="KW-1133">Transmembrane helix</keyword>
<feature type="transmembrane region" description="Helical" evidence="1">
    <location>
        <begin position="16"/>
        <end position="35"/>
    </location>
</feature>
<keyword evidence="1" id="KW-0812">Transmembrane</keyword>
<dbReference type="EMBL" id="UPXX01000031">
    <property type="protein sequence ID" value="VBB46355.1"/>
    <property type="molecule type" value="Genomic_DNA"/>
</dbReference>
<gene>
    <name evidence="2" type="ORF">TRIP_B40246</name>
</gene>
<dbReference type="AlphaFoldDB" id="A0A653AEP3"/>
<evidence type="ECO:0000256" key="1">
    <source>
        <dbReference type="SAM" id="Phobius"/>
    </source>
</evidence>
<name>A0A653AEP3_UNCDX</name>